<proteinExistence type="predicted"/>
<dbReference type="HOGENOM" id="CLU_620736_0_0_6"/>
<protein>
    <submittedName>
        <fullName evidence="1">Uncharacterized protein</fullName>
    </submittedName>
</protein>
<name>A0A097ENB3_9GAMM</name>
<dbReference type="AlphaFoldDB" id="A0A097ENB3"/>
<dbReference type="RefSeq" id="WP_040008445.1">
    <property type="nucleotide sequence ID" value="NZ_CP009574.1"/>
</dbReference>
<keyword evidence="2" id="KW-1185">Reference proteome</keyword>
<evidence type="ECO:0000313" key="2">
    <source>
        <dbReference type="Proteomes" id="UP000029672"/>
    </source>
</evidence>
<accession>A0A097ENB3</accession>
<dbReference type="OrthoDB" id="5606341at2"/>
<dbReference type="Proteomes" id="UP000029672">
    <property type="component" value="Chromosome"/>
</dbReference>
<evidence type="ECO:0000313" key="1">
    <source>
        <dbReference type="EMBL" id="AIT09057.1"/>
    </source>
</evidence>
<sequence length="441" mass="52204">MPKCPKCEKFFTSNALKDHFDSCQGILIFSRFSKFYDALVEIAENHNLPHRKLYKVDLWIRDYIFSAKYKNYIRNKNSKFALFNTDDTAPADIFKQPDYAIDYSLGRTRRNKDYYDEYVFADVKAKNKDVKDIDPENEFHSKHLTNKLLEGGNLFHVQNLKGEDFYFIGERVLFYDEHAGNLKYLQDKAYKKRVKKNPQLKRTIEYNLEKYKKIFGTDNVYHIPNITYHLDCQMAYIKKGHFLVNNYEHLIDSSKVNISSELKKIIRKKQEVAESIVSFLQMLGFEARLYIGFYSNDIEQFSLWNLAFDNDSEAKQKLDNNNNRYSNLINGFHFKSNRDNKDYFVCAHTNKSRHRDHLTGILNNYNIEPIFAKKDRDLSFEVKLSTQEYLANSAGAIRCQTNFMYVGPLQSYSMKKSYNMKNTKLDPLFDEYSDVLEDYFS</sequence>
<dbReference type="KEGG" id="frf:LO80_03080"/>
<dbReference type="EMBL" id="CP009574">
    <property type="protein sequence ID" value="AIT09057.1"/>
    <property type="molecule type" value="Genomic_DNA"/>
</dbReference>
<reference evidence="1 2" key="1">
    <citation type="submission" date="2014-10" db="EMBL/GenBank/DDBJ databases">
        <title>Whole genome sequence of Francisella endociliophora strain FSC1006, isolated from a laboratory culture of the marine ciliate Euplotes raikovi.</title>
        <authorList>
            <person name="Granberg M."/>
            <person name="Backman S."/>
            <person name="Lundmark E."/>
            <person name="Nilsson E."/>
            <person name="Karlsson E."/>
            <person name="Thelaus J."/>
            <person name="Ohrman C."/>
            <person name="Larkeryd A."/>
            <person name="Stenberg P."/>
        </authorList>
    </citation>
    <scope>NUCLEOTIDE SEQUENCE [LARGE SCALE GENOMIC DNA]</scope>
    <source>
        <strain evidence="1 2">FSC1006</strain>
    </source>
</reference>
<organism evidence="1 2">
    <name type="scientific">Candidatus Francisella endociliophora</name>
    <dbReference type="NCBI Taxonomy" id="653937"/>
    <lineage>
        <taxon>Bacteria</taxon>
        <taxon>Pseudomonadati</taxon>
        <taxon>Pseudomonadota</taxon>
        <taxon>Gammaproteobacteria</taxon>
        <taxon>Thiotrichales</taxon>
        <taxon>Francisellaceae</taxon>
        <taxon>Francisella</taxon>
    </lineage>
</organism>
<gene>
    <name evidence="1" type="ORF">LO80_03080</name>
</gene>